<keyword evidence="5" id="KW-0732">Signal</keyword>
<dbReference type="Pfam" id="PF04879">
    <property type="entry name" value="Molybdop_Fe4S4"/>
    <property type="match status" value="1"/>
</dbReference>
<reference evidence="11" key="1">
    <citation type="submission" date="2018-07" db="EMBL/GenBank/DDBJ databases">
        <authorList>
            <person name="Ashton P.M."/>
            <person name="Dallman T."/>
            <person name="Nair S."/>
            <person name="De Pinna E."/>
            <person name="Peters T."/>
            <person name="Grant K."/>
        </authorList>
    </citation>
    <scope>NUCLEOTIDE SEQUENCE</scope>
    <source>
        <strain evidence="11">296838</strain>
    </source>
</reference>
<evidence type="ECO:0000256" key="9">
    <source>
        <dbReference type="ARBA" id="ARBA00023014"/>
    </source>
</evidence>
<evidence type="ECO:0000256" key="6">
    <source>
        <dbReference type="ARBA" id="ARBA00022764"/>
    </source>
</evidence>
<dbReference type="EMBL" id="AAGUAT010000042">
    <property type="protein sequence ID" value="EBR9858866.1"/>
    <property type="molecule type" value="Genomic_DNA"/>
</dbReference>
<keyword evidence="4" id="KW-0479">Metal-binding</keyword>
<evidence type="ECO:0000256" key="1">
    <source>
        <dbReference type="ARBA" id="ARBA00001942"/>
    </source>
</evidence>
<dbReference type="InterPro" id="IPR027467">
    <property type="entry name" value="MopterinOxRdtase_cofactor_BS"/>
</dbReference>
<dbReference type="Gene3D" id="3.40.50.740">
    <property type="match status" value="1"/>
</dbReference>
<evidence type="ECO:0000256" key="5">
    <source>
        <dbReference type="ARBA" id="ARBA00022729"/>
    </source>
</evidence>
<proteinExistence type="predicted"/>
<dbReference type="GO" id="GO:0009055">
    <property type="term" value="F:electron transfer activity"/>
    <property type="evidence" value="ECO:0007669"/>
    <property type="project" value="TreeGrafter"/>
</dbReference>
<keyword evidence="8" id="KW-0408">Iron</keyword>
<evidence type="ECO:0000256" key="4">
    <source>
        <dbReference type="ARBA" id="ARBA00022723"/>
    </source>
</evidence>
<feature type="domain" description="4Fe-4S Mo/W bis-MGD-type" evidence="10">
    <location>
        <begin position="59"/>
        <end position="121"/>
    </location>
</feature>
<dbReference type="GO" id="GO:0030151">
    <property type="term" value="F:molybdenum ion binding"/>
    <property type="evidence" value="ECO:0007669"/>
    <property type="project" value="TreeGrafter"/>
</dbReference>
<dbReference type="AlphaFoldDB" id="A0A5U8ST54"/>
<dbReference type="FunFam" id="3.40.50.12440:FF:000002">
    <property type="entry name" value="Anaerobic dimethyl sulfoxide reductase, A subunit"/>
    <property type="match status" value="1"/>
</dbReference>
<dbReference type="GO" id="GO:0009061">
    <property type="term" value="P:anaerobic respiration"/>
    <property type="evidence" value="ECO:0007669"/>
    <property type="project" value="TreeGrafter"/>
</dbReference>
<dbReference type="SUPFAM" id="SSF53706">
    <property type="entry name" value="Formate dehydrogenase/DMSO reductase, domains 1-3"/>
    <property type="match status" value="1"/>
</dbReference>
<dbReference type="SMART" id="SM00926">
    <property type="entry name" value="Molybdop_Fe4S4"/>
    <property type="match status" value="1"/>
</dbReference>
<evidence type="ECO:0000256" key="7">
    <source>
        <dbReference type="ARBA" id="ARBA00023002"/>
    </source>
</evidence>
<dbReference type="Gene3D" id="2.20.25.90">
    <property type="entry name" value="ADC-like domains"/>
    <property type="match status" value="1"/>
</dbReference>
<keyword evidence="9" id="KW-0411">Iron-sulfur</keyword>
<dbReference type="GO" id="GO:0030288">
    <property type="term" value="C:outer membrane-bounded periplasmic space"/>
    <property type="evidence" value="ECO:0007669"/>
    <property type="project" value="TreeGrafter"/>
</dbReference>
<comment type="cofactor">
    <cofactor evidence="1">
        <name>Mo-bis(molybdopterin guanine dinucleotide)</name>
        <dbReference type="ChEBI" id="CHEBI:60539"/>
    </cofactor>
</comment>
<evidence type="ECO:0000256" key="8">
    <source>
        <dbReference type="ARBA" id="ARBA00023004"/>
    </source>
</evidence>
<dbReference type="GO" id="GO:0051539">
    <property type="term" value="F:4 iron, 4 sulfur cluster binding"/>
    <property type="evidence" value="ECO:0007669"/>
    <property type="project" value="UniProtKB-KW"/>
</dbReference>
<dbReference type="PROSITE" id="PS51318">
    <property type="entry name" value="TAT"/>
    <property type="match status" value="1"/>
</dbReference>
<evidence type="ECO:0000313" key="11">
    <source>
        <dbReference type="EMBL" id="EBR9858866.1"/>
    </source>
</evidence>
<accession>A0A5U8ST54</accession>
<keyword evidence="7" id="KW-0560">Oxidoreductase</keyword>
<dbReference type="InterPro" id="IPR019546">
    <property type="entry name" value="TAT_signal_bac_arc"/>
</dbReference>
<dbReference type="PANTHER" id="PTHR43742:SF3">
    <property type="entry name" value="DIMETHYL SULFOXIDE REDUCTASE DMSA"/>
    <property type="match status" value="1"/>
</dbReference>
<dbReference type="PANTHER" id="PTHR43742">
    <property type="entry name" value="TRIMETHYLAMINE-N-OXIDE REDUCTASE"/>
    <property type="match status" value="1"/>
</dbReference>
<dbReference type="PROSITE" id="PS00551">
    <property type="entry name" value="MOLYBDOPTERIN_PROK_1"/>
    <property type="match status" value="1"/>
</dbReference>
<dbReference type="InterPro" id="IPR006311">
    <property type="entry name" value="TAT_signal"/>
</dbReference>
<dbReference type="PROSITE" id="PS51669">
    <property type="entry name" value="4FE4S_MOW_BIS_MGD"/>
    <property type="match status" value="1"/>
</dbReference>
<dbReference type="NCBIfam" id="TIGR01409">
    <property type="entry name" value="TAT_signal_seq"/>
    <property type="match status" value="1"/>
</dbReference>
<evidence type="ECO:0000256" key="2">
    <source>
        <dbReference type="ARBA" id="ARBA00022485"/>
    </source>
</evidence>
<dbReference type="InterPro" id="IPR050612">
    <property type="entry name" value="Prok_Mopterin_Oxidored"/>
</dbReference>
<dbReference type="GO" id="GO:0016491">
    <property type="term" value="F:oxidoreductase activity"/>
    <property type="evidence" value="ECO:0007669"/>
    <property type="project" value="UniProtKB-KW"/>
</dbReference>
<protein>
    <submittedName>
        <fullName evidence="11">Dimethyl sulfoxide reductase subunit A</fullName>
    </submittedName>
</protein>
<keyword evidence="3" id="KW-0500">Molybdenum</keyword>
<keyword evidence="6" id="KW-0574">Periplasm</keyword>
<evidence type="ECO:0000256" key="3">
    <source>
        <dbReference type="ARBA" id="ARBA00022505"/>
    </source>
</evidence>
<name>A0A5U8ST54_SALET</name>
<feature type="non-terminal residue" evidence="11">
    <location>
        <position position="185"/>
    </location>
</feature>
<organism evidence="11">
    <name type="scientific">Salmonella enterica subsp. enterica serovar Chester</name>
    <dbReference type="NCBI Taxonomy" id="149386"/>
    <lineage>
        <taxon>Bacteria</taxon>
        <taxon>Pseudomonadati</taxon>
        <taxon>Pseudomonadota</taxon>
        <taxon>Gammaproteobacteria</taxon>
        <taxon>Enterobacterales</taxon>
        <taxon>Enterobacteriaceae</taxon>
        <taxon>Salmonella</taxon>
    </lineage>
</organism>
<dbReference type="FunFam" id="2.20.25.90:FF:000004">
    <property type="entry name" value="Dimethyl sulfoxide reductase subunit A"/>
    <property type="match status" value="1"/>
</dbReference>
<dbReference type="InterPro" id="IPR006963">
    <property type="entry name" value="Mopterin_OxRdtase_4Fe-4S_dom"/>
</dbReference>
<dbReference type="Pfam" id="PF00384">
    <property type="entry name" value="Molybdopterin"/>
    <property type="match status" value="1"/>
</dbReference>
<gene>
    <name evidence="11" type="ORF">DS524_24235</name>
</gene>
<evidence type="ECO:0000259" key="10">
    <source>
        <dbReference type="PROSITE" id="PS51669"/>
    </source>
</evidence>
<sequence>MTKMKETALFTAPLTRRGFVKASGAAGGLAVAAGGLSLPFSHAASAAETTPAPAAASDEKVVWSACTVNCGSRCPLRMHVVDGEIRYVETDNTGDDVYEDLHQVRACLRGRSMRRRVYNPDRLKYPMKRVGKRGENKFERITWEEAFDTIAGTMKRLIRDYGNESIYLNYGTGTLGGTMTKSWPP</sequence>
<keyword evidence="2" id="KW-0004">4Fe-4S</keyword>
<comment type="caution">
    <text evidence="11">The sequence shown here is derived from an EMBL/GenBank/DDBJ whole genome shotgun (WGS) entry which is preliminary data.</text>
</comment>
<dbReference type="InterPro" id="IPR006656">
    <property type="entry name" value="Mopterin_OxRdtase"/>
</dbReference>